<dbReference type="AlphaFoldDB" id="A0A1J1HLU8"/>
<reference evidence="1 2" key="1">
    <citation type="submission" date="2015-04" db="EMBL/GenBank/DDBJ databases">
        <authorList>
            <person name="Syromyatnikov M.Y."/>
            <person name="Popov V.N."/>
        </authorList>
    </citation>
    <scope>NUCLEOTIDE SEQUENCE [LARGE SCALE GENOMIC DNA]</scope>
</reference>
<organism evidence="1 2">
    <name type="scientific">Clunio marinus</name>
    <dbReference type="NCBI Taxonomy" id="568069"/>
    <lineage>
        <taxon>Eukaryota</taxon>
        <taxon>Metazoa</taxon>
        <taxon>Ecdysozoa</taxon>
        <taxon>Arthropoda</taxon>
        <taxon>Hexapoda</taxon>
        <taxon>Insecta</taxon>
        <taxon>Pterygota</taxon>
        <taxon>Neoptera</taxon>
        <taxon>Endopterygota</taxon>
        <taxon>Diptera</taxon>
        <taxon>Nematocera</taxon>
        <taxon>Chironomoidea</taxon>
        <taxon>Chironomidae</taxon>
        <taxon>Clunio</taxon>
    </lineage>
</organism>
<name>A0A1J1HLU8_9DIPT</name>
<accession>A0A1J1HLU8</accession>
<dbReference type="Proteomes" id="UP000183832">
    <property type="component" value="Unassembled WGS sequence"/>
</dbReference>
<dbReference type="EMBL" id="CVRI01000006">
    <property type="protein sequence ID" value="CRK88380.1"/>
    <property type="molecule type" value="Genomic_DNA"/>
</dbReference>
<evidence type="ECO:0000313" key="2">
    <source>
        <dbReference type="Proteomes" id="UP000183832"/>
    </source>
</evidence>
<protein>
    <submittedName>
        <fullName evidence="1">CLUMA_CG002157, isoform A</fullName>
    </submittedName>
</protein>
<gene>
    <name evidence="1" type="ORF">CLUMA_CG002157</name>
</gene>
<sequence length="112" mass="13115">MQLKQNQQEEEKKVRRCLMALLIEDFFMFPNAINVKLTTFEVYHKALMSSLRYSCLQCLSRLESVVACTLNLLKKKTIQPSIFYRREKLQIMDDVGRTGKVFVIVVTKLLIP</sequence>
<keyword evidence="2" id="KW-1185">Reference proteome</keyword>
<evidence type="ECO:0000313" key="1">
    <source>
        <dbReference type="EMBL" id="CRK88380.1"/>
    </source>
</evidence>
<proteinExistence type="predicted"/>